<dbReference type="PROSITE" id="PS00108">
    <property type="entry name" value="PROTEIN_KINASE_ST"/>
    <property type="match status" value="1"/>
</dbReference>
<dbReference type="Gene3D" id="1.10.510.10">
    <property type="entry name" value="Transferase(Phosphotransferase) domain 1"/>
    <property type="match status" value="1"/>
</dbReference>
<dbReference type="EMBL" id="CAMXCT030004002">
    <property type="protein sequence ID" value="CAL4794595.1"/>
    <property type="molecule type" value="Genomic_DNA"/>
</dbReference>
<name>A0A9P1DCD8_9DINO</name>
<dbReference type="Gene3D" id="3.30.200.20">
    <property type="entry name" value="Phosphorylase Kinase, domain 1"/>
    <property type="match status" value="1"/>
</dbReference>
<dbReference type="EMBL" id="CAMXCT030006812">
    <property type="protein sequence ID" value="CAL4807784.1"/>
    <property type="molecule type" value="Genomic_DNA"/>
</dbReference>
<gene>
    <name evidence="2" type="ORF">C1SCF055_LOCUS11035</name>
    <name evidence="3" type="ORF">C1SCF055_LOCUS16596</name>
    <name evidence="4" type="ORF">C1SCF055_LOCUS32848</name>
    <name evidence="5" type="ORF">C1SCF055_LOCUS44887</name>
</gene>
<dbReference type="EMBL" id="CAMXCT020000802">
    <property type="protein sequence ID" value="CAL1136796.1"/>
    <property type="molecule type" value="Genomic_DNA"/>
</dbReference>
<dbReference type="EMBL" id="CAMXCT010000802">
    <property type="protein sequence ID" value="CAI3983421.1"/>
    <property type="molecule type" value="Genomic_DNA"/>
</dbReference>
<keyword evidence="7" id="KW-0808">Transferase</keyword>
<dbReference type="EMBL" id="CAMXCT010004002">
    <property type="protein sequence ID" value="CAI4007283.1"/>
    <property type="molecule type" value="Genomic_DNA"/>
</dbReference>
<dbReference type="PANTHER" id="PTHR24359">
    <property type="entry name" value="SERINE/THREONINE-PROTEIN KINASE SBK1"/>
    <property type="match status" value="1"/>
</dbReference>
<dbReference type="EMBL" id="CAMXCT010006812">
    <property type="protein sequence ID" value="CAI4020472.1"/>
    <property type="molecule type" value="Genomic_DNA"/>
</dbReference>
<protein>
    <submittedName>
        <fullName evidence="7">Mitogen-activated protein kinase 15 (MAP kinase 15) (MAPK 15) (Extracellular signal-regulated kinase 7 ) (ERK-7) (Extracellular signal-regulated kinase 8) (ERK-8)</fullName>
    </submittedName>
</protein>
<dbReference type="GO" id="GO:0004674">
    <property type="term" value="F:protein serine/threonine kinase activity"/>
    <property type="evidence" value="ECO:0007669"/>
    <property type="project" value="TreeGrafter"/>
</dbReference>
<evidence type="ECO:0000313" key="6">
    <source>
        <dbReference type="EMBL" id="CAL1136796.1"/>
    </source>
</evidence>
<evidence type="ECO:0000313" key="7">
    <source>
        <dbReference type="EMBL" id="CAL4776839.1"/>
    </source>
</evidence>
<dbReference type="EMBL" id="CAMXCT010001380">
    <property type="protein sequence ID" value="CAI3989527.1"/>
    <property type="molecule type" value="Genomic_DNA"/>
</dbReference>
<dbReference type="EMBL" id="CAMXCT020004002">
    <property type="protein sequence ID" value="CAL1160658.1"/>
    <property type="molecule type" value="Genomic_DNA"/>
</dbReference>
<evidence type="ECO:0000313" key="8">
    <source>
        <dbReference type="Proteomes" id="UP001152797"/>
    </source>
</evidence>
<evidence type="ECO:0000313" key="3">
    <source>
        <dbReference type="EMBL" id="CAI3989527.1"/>
    </source>
</evidence>
<dbReference type="OrthoDB" id="407226at2759"/>
<dbReference type="AlphaFoldDB" id="A0A9P1DCD8"/>
<dbReference type="Pfam" id="PF00069">
    <property type="entry name" value="Pkinase"/>
    <property type="match status" value="1"/>
</dbReference>
<evidence type="ECO:0000313" key="4">
    <source>
        <dbReference type="EMBL" id="CAI4007283.1"/>
    </source>
</evidence>
<organism evidence="4">
    <name type="scientific">Cladocopium goreaui</name>
    <dbReference type="NCBI Taxonomy" id="2562237"/>
    <lineage>
        <taxon>Eukaryota</taxon>
        <taxon>Sar</taxon>
        <taxon>Alveolata</taxon>
        <taxon>Dinophyceae</taxon>
        <taxon>Suessiales</taxon>
        <taxon>Symbiodiniaceae</taxon>
        <taxon>Cladocopium</taxon>
    </lineage>
</organism>
<keyword evidence="7" id="KW-0418">Kinase</keyword>
<accession>A0A9P1DCD8</accession>
<sequence length="326" mass="36294">MSTREKEPFFRAAQTQVAANEKCRLAARLPIARSVAKEPGRMRLQLLHFLWRSSSGKVFAAREKCSSRLYALKIAQSRHEHVSTLGDLAHEFEVLQHLGSHAHVVPCLGLLPSSSQKDMGLLLPLASCSLHEYLNGCPLMISSPENALENRCRLAVQIFMGLQFIHAKQVVHLDLKASNVLLVLDSQSKNGPPLAWLADFGLSQQMPGHVFGHLVCSKPYRPVECHCSGREKMKLTPALDIFSLGCLLFELIQTGPHRFLFPSAEDMFHGLPLPVAQQKAADHVAHKLRFLDPAGAETIKLCTAPVRARGELESARRLWLTQRCLR</sequence>
<dbReference type="InterPro" id="IPR011009">
    <property type="entry name" value="Kinase-like_dom_sf"/>
</dbReference>
<reference evidence="4" key="1">
    <citation type="submission" date="2022-10" db="EMBL/GenBank/DDBJ databases">
        <authorList>
            <person name="Chen Y."/>
            <person name="Dougan E. K."/>
            <person name="Chan C."/>
            <person name="Rhodes N."/>
            <person name="Thang M."/>
        </authorList>
    </citation>
    <scope>NUCLEOTIDE SEQUENCE</scope>
</reference>
<dbReference type="PROSITE" id="PS50011">
    <property type="entry name" value="PROTEIN_KINASE_DOM"/>
    <property type="match status" value="1"/>
</dbReference>
<dbReference type="EMBL" id="CAMXCT030001380">
    <property type="protein sequence ID" value="CAL4776839.1"/>
    <property type="molecule type" value="Genomic_DNA"/>
</dbReference>
<dbReference type="CDD" id="cd00180">
    <property type="entry name" value="PKc"/>
    <property type="match status" value="1"/>
</dbReference>
<proteinExistence type="predicted"/>
<dbReference type="SUPFAM" id="SSF56112">
    <property type="entry name" value="Protein kinase-like (PK-like)"/>
    <property type="match status" value="1"/>
</dbReference>
<dbReference type="EMBL" id="CAMXCT020001380">
    <property type="protein sequence ID" value="CAL1142902.1"/>
    <property type="molecule type" value="Genomic_DNA"/>
</dbReference>
<dbReference type="GO" id="GO:0005524">
    <property type="term" value="F:ATP binding"/>
    <property type="evidence" value="ECO:0007669"/>
    <property type="project" value="InterPro"/>
</dbReference>
<dbReference type="Proteomes" id="UP001152797">
    <property type="component" value="Unassembled WGS sequence"/>
</dbReference>
<dbReference type="SMART" id="SM00220">
    <property type="entry name" value="S_TKc"/>
    <property type="match status" value="1"/>
</dbReference>
<reference evidence="6" key="2">
    <citation type="submission" date="2024-04" db="EMBL/GenBank/DDBJ databases">
        <authorList>
            <person name="Chen Y."/>
            <person name="Shah S."/>
            <person name="Dougan E. K."/>
            <person name="Thang M."/>
            <person name="Chan C."/>
        </authorList>
    </citation>
    <scope>NUCLEOTIDE SEQUENCE [LARGE SCALE GENOMIC DNA]</scope>
</reference>
<feature type="domain" description="Protein kinase" evidence="1">
    <location>
        <begin position="44"/>
        <end position="326"/>
    </location>
</feature>
<dbReference type="PANTHER" id="PTHR24359:SF1">
    <property type="entry name" value="INHIBITOR OF NUCLEAR FACTOR KAPPA-B KINASE EPSILON SUBUNIT HOMOLOG 1-RELATED"/>
    <property type="match status" value="1"/>
</dbReference>
<keyword evidence="8" id="KW-1185">Reference proteome</keyword>
<comment type="caution">
    <text evidence="4">The sequence shown here is derived from an EMBL/GenBank/DDBJ whole genome shotgun (WGS) entry which is preliminary data.</text>
</comment>
<evidence type="ECO:0000313" key="2">
    <source>
        <dbReference type="EMBL" id="CAI3983421.1"/>
    </source>
</evidence>
<dbReference type="EMBL" id="CAMXCT030000802">
    <property type="protein sequence ID" value="CAL4770733.1"/>
    <property type="molecule type" value="Genomic_DNA"/>
</dbReference>
<evidence type="ECO:0000313" key="5">
    <source>
        <dbReference type="EMBL" id="CAI4020472.1"/>
    </source>
</evidence>
<dbReference type="InterPro" id="IPR008271">
    <property type="entry name" value="Ser/Thr_kinase_AS"/>
</dbReference>
<dbReference type="EMBL" id="CAMXCT020006812">
    <property type="protein sequence ID" value="CAL1173847.1"/>
    <property type="molecule type" value="Genomic_DNA"/>
</dbReference>
<evidence type="ECO:0000259" key="1">
    <source>
        <dbReference type="PROSITE" id="PS50011"/>
    </source>
</evidence>
<dbReference type="InterPro" id="IPR000719">
    <property type="entry name" value="Prot_kinase_dom"/>
</dbReference>